<name>A0A9Q3GYA5_9BASI</name>
<accession>A0A9Q3GYA5</accession>
<proteinExistence type="predicted"/>
<organism evidence="2 3">
    <name type="scientific">Austropuccinia psidii MF-1</name>
    <dbReference type="NCBI Taxonomy" id="1389203"/>
    <lineage>
        <taxon>Eukaryota</taxon>
        <taxon>Fungi</taxon>
        <taxon>Dikarya</taxon>
        <taxon>Basidiomycota</taxon>
        <taxon>Pucciniomycotina</taxon>
        <taxon>Pucciniomycetes</taxon>
        <taxon>Pucciniales</taxon>
        <taxon>Sphaerophragmiaceae</taxon>
        <taxon>Austropuccinia</taxon>
    </lineage>
</organism>
<keyword evidence="3" id="KW-1185">Reference proteome</keyword>
<comment type="caution">
    <text evidence="2">The sequence shown here is derived from an EMBL/GenBank/DDBJ whole genome shotgun (WGS) entry which is preliminary data.</text>
</comment>
<dbReference type="Proteomes" id="UP000765509">
    <property type="component" value="Unassembled WGS sequence"/>
</dbReference>
<reference evidence="2" key="1">
    <citation type="submission" date="2021-03" db="EMBL/GenBank/DDBJ databases">
        <title>Draft genome sequence of rust myrtle Austropuccinia psidii MF-1, a brazilian biotype.</title>
        <authorList>
            <person name="Quecine M.C."/>
            <person name="Pachon D.M.R."/>
            <person name="Bonatelli M.L."/>
            <person name="Correr F.H."/>
            <person name="Franceschini L.M."/>
            <person name="Leite T.F."/>
            <person name="Margarido G.R.A."/>
            <person name="Almeida C.A."/>
            <person name="Ferrarezi J.A."/>
            <person name="Labate C.A."/>
        </authorList>
    </citation>
    <scope>NUCLEOTIDE SEQUENCE</scope>
    <source>
        <strain evidence="2">MF-1</strain>
    </source>
</reference>
<feature type="region of interest" description="Disordered" evidence="1">
    <location>
        <begin position="1"/>
        <end position="29"/>
    </location>
</feature>
<dbReference type="EMBL" id="AVOT02007862">
    <property type="protein sequence ID" value="MBW0484808.1"/>
    <property type="molecule type" value="Genomic_DNA"/>
</dbReference>
<evidence type="ECO:0000313" key="2">
    <source>
        <dbReference type="EMBL" id="MBW0484808.1"/>
    </source>
</evidence>
<sequence length="100" mass="11231">MADTPTPSNPPFAHPLQKGHSKLSTMDPFYAETKRPEDSDKILNIDYDLNHLCTAVSQAIGAITPAMKLKVDGLNFAEWEDDMAMLMDNFLDNPKYLTMK</sequence>
<evidence type="ECO:0000313" key="3">
    <source>
        <dbReference type="Proteomes" id="UP000765509"/>
    </source>
</evidence>
<evidence type="ECO:0000256" key="1">
    <source>
        <dbReference type="SAM" id="MobiDB-lite"/>
    </source>
</evidence>
<protein>
    <submittedName>
        <fullName evidence="2">Uncharacterized protein</fullName>
    </submittedName>
</protein>
<gene>
    <name evidence="2" type="ORF">O181_024523</name>
</gene>
<dbReference type="AlphaFoldDB" id="A0A9Q3GYA5"/>